<dbReference type="Proteomes" id="UP000467305">
    <property type="component" value="Unassembled WGS sequence"/>
</dbReference>
<proteinExistence type="predicted"/>
<keyword evidence="2" id="KW-1185">Reference proteome</keyword>
<gene>
    <name evidence="1" type="ORF">F7018_16710</name>
</gene>
<evidence type="ECO:0000313" key="1">
    <source>
        <dbReference type="EMBL" id="KAB1153473.1"/>
    </source>
</evidence>
<evidence type="ECO:0000313" key="2">
    <source>
        <dbReference type="Proteomes" id="UP000467305"/>
    </source>
</evidence>
<comment type="caution">
    <text evidence="1">The sequence shown here is derived from an EMBL/GenBank/DDBJ whole genome shotgun (WGS) entry which is preliminary data.</text>
</comment>
<dbReference type="EMBL" id="WAAU01000034">
    <property type="protein sequence ID" value="KAB1153473.1"/>
    <property type="molecule type" value="Genomic_DNA"/>
</dbReference>
<sequence length="228" mass="27325">MKKNIALILILAMISSCKSQEDLKNFYYPFSSQHETKVYKYVDKNDSTKIEYWKVTSIPETKELKTVSYDSNFNIYNKFNEIITEKGAELTSYTDFEIDRDGNRKEIKAKIIDKDVYKWNGEKVYTYSVKYVNKYGRFEFEKKRAEIGIEIITVKGKEYKAVKFRDDYIIKALDHKVEQIFYQYAYYVKNIGMIKYKRKIPIQHKVIELELVEIMTEKEFEKIKVNDN</sequence>
<dbReference type="AlphaFoldDB" id="A0A7J5A7N7"/>
<protein>
    <submittedName>
        <fullName evidence="1">Uncharacterized protein</fullName>
    </submittedName>
</protein>
<reference evidence="1 2" key="1">
    <citation type="submission" date="2019-09" db="EMBL/GenBank/DDBJ databases">
        <authorList>
            <person name="Cao W.R."/>
        </authorList>
    </citation>
    <scope>NUCLEOTIDE SEQUENCE [LARGE SCALE GENOMIC DNA]</scope>
    <source>
        <strain evidence="2">a4</strain>
    </source>
</reference>
<dbReference type="PROSITE" id="PS51257">
    <property type="entry name" value="PROKAR_LIPOPROTEIN"/>
    <property type="match status" value="1"/>
</dbReference>
<organism evidence="1 2">
    <name type="scientific">Tenacibaculum aiptasiae</name>
    <dbReference type="NCBI Taxonomy" id="426481"/>
    <lineage>
        <taxon>Bacteria</taxon>
        <taxon>Pseudomonadati</taxon>
        <taxon>Bacteroidota</taxon>
        <taxon>Flavobacteriia</taxon>
        <taxon>Flavobacteriales</taxon>
        <taxon>Flavobacteriaceae</taxon>
        <taxon>Tenacibaculum</taxon>
    </lineage>
</organism>
<dbReference type="RefSeq" id="WP_150901246.1">
    <property type="nucleotide sequence ID" value="NZ_WAAU01000034.1"/>
</dbReference>
<accession>A0A7J5A7N7</accession>
<name>A0A7J5A7N7_9FLAO</name>
<dbReference type="OrthoDB" id="1190990at2"/>